<evidence type="ECO:0000256" key="4">
    <source>
        <dbReference type="ARBA" id="ARBA00022989"/>
    </source>
</evidence>
<dbReference type="PANTHER" id="PTHR30086:SF20">
    <property type="entry name" value="ARGININE EXPORTER PROTEIN ARGO-RELATED"/>
    <property type="match status" value="1"/>
</dbReference>
<keyword evidence="2" id="KW-1003">Cell membrane</keyword>
<protein>
    <submittedName>
        <fullName evidence="7">Threonine/homoserine/homoserine lactone efflux protein</fullName>
    </submittedName>
</protein>
<feature type="transmembrane region" description="Helical" evidence="6">
    <location>
        <begin position="184"/>
        <end position="205"/>
    </location>
</feature>
<dbReference type="AlphaFoldDB" id="A0A1M7K6F2"/>
<keyword evidence="5 6" id="KW-0472">Membrane</keyword>
<keyword evidence="3 6" id="KW-0812">Transmembrane</keyword>
<dbReference type="Proteomes" id="UP000184420">
    <property type="component" value="Unassembled WGS sequence"/>
</dbReference>
<evidence type="ECO:0000256" key="5">
    <source>
        <dbReference type="ARBA" id="ARBA00023136"/>
    </source>
</evidence>
<feature type="transmembrane region" description="Helical" evidence="6">
    <location>
        <begin position="149"/>
        <end position="172"/>
    </location>
</feature>
<evidence type="ECO:0000256" key="6">
    <source>
        <dbReference type="SAM" id="Phobius"/>
    </source>
</evidence>
<keyword evidence="4 6" id="KW-1133">Transmembrane helix</keyword>
<evidence type="ECO:0000256" key="2">
    <source>
        <dbReference type="ARBA" id="ARBA00022475"/>
    </source>
</evidence>
<dbReference type="Pfam" id="PF01810">
    <property type="entry name" value="LysE"/>
    <property type="match status" value="1"/>
</dbReference>
<dbReference type="EMBL" id="FRBL01000009">
    <property type="protein sequence ID" value="SHM60836.1"/>
    <property type="molecule type" value="Genomic_DNA"/>
</dbReference>
<accession>A0A1M7K6F2</accession>
<keyword evidence="8" id="KW-1185">Reference proteome</keyword>
<evidence type="ECO:0000256" key="1">
    <source>
        <dbReference type="ARBA" id="ARBA00004651"/>
    </source>
</evidence>
<feature type="transmembrane region" description="Helical" evidence="6">
    <location>
        <begin position="6"/>
        <end position="28"/>
    </location>
</feature>
<name>A0A1M7K6F2_9BACT</name>
<gene>
    <name evidence="7" type="ORF">SAMN05444266_109175</name>
</gene>
<sequence>MGIENYFLFLMTASFFIMMPGIDTVFILNKTIGEGRKAGLYSTLGINSGVLVHTTFAALGLSVIVAKSALAFSIIKYLGAGYLIYLGVVSLLQGKGLDLSTPDNEEKSPLKNFYTGLVTNILNPKVALFFLSFFPQFIARENLSSPAPFILLGVSCCLIGIVWFSIVTLLAATFSERLSANPKFAGRMGKVSGVVYILMGLKIAMSKK</sequence>
<evidence type="ECO:0000313" key="7">
    <source>
        <dbReference type="EMBL" id="SHM60836.1"/>
    </source>
</evidence>
<reference evidence="7 8" key="1">
    <citation type="submission" date="2016-11" db="EMBL/GenBank/DDBJ databases">
        <authorList>
            <person name="Jaros S."/>
            <person name="Januszkiewicz K."/>
            <person name="Wedrychowicz H."/>
        </authorList>
    </citation>
    <scope>NUCLEOTIDE SEQUENCE [LARGE SCALE GENOMIC DNA]</scope>
    <source>
        <strain evidence="7 8">DSM 27406</strain>
    </source>
</reference>
<feature type="transmembrane region" description="Helical" evidence="6">
    <location>
        <begin position="70"/>
        <end position="92"/>
    </location>
</feature>
<evidence type="ECO:0000256" key="3">
    <source>
        <dbReference type="ARBA" id="ARBA00022692"/>
    </source>
</evidence>
<dbReference type="InterPro" id="IPR001123">
    <property type="entry name" value="LeuE-type"/>
</dbReference>
<dbReference type="GO" id="GO:0015171">
    <property type="term" value="F:amino acid transmembrane transporter activity"/>
    <property type="evidence" value="ECO:0007669"/>
    <property type="project" value="TreeGrafter"/>
</dbReference>
<dbReference type="PANTHER" id="PTHR30086">
    <property type="entry name" value="ARGININE EXPORTER PROTEIN ARGO"/>
    <property type="match status" value="1"/>
</dbReference>
<dbReference type="GO" id="GO:0005886">
    <property type="term" value="C:plasma membrane"/>
    <property type="evidence" value="ECO:0007669"/>
    <property type="project" value="UniProtKB-SubCell"/>
</dbReference>
<dbReference type="OrthoDB" id="9784202at2"/>
<organism evidence="7 8">
    <name type="scientific">Chitinophaga jiangningensis</name>
    <dbReference type="NCBI Taxonomy" id="1419482"/>
    <lineage>
        <taxon>Bacteria</taxon>
        <taxon>Pseudomonadati</taxon>
        <taxon>Bacteroidota</taxon>
        <taxon>Chitinophagia</taxon>
        <taxon>Chitinophagales</taxon>
        <taxon>Chitinophagaceae</taxon>
        <taxon>Chitinophaga</taxon>
    </lineage>
</organism>
<proteinExistence type="predicted"/>
<feature type="transmembrane region" description="Helical" evidence="6">
    <location>
        <begin position="40"/>
        <end position="64"/>
    </location>
</feature>
<feature type="transmembrane region" description="Helical" evidence="6">
    <location>
        <begin position="113"/>
        <end position="137"/>
    </location>
</feature>
<evidence type="ECO:0000313" key="8">
    <source>
        <dbReference type="Proteomes" id="UP000184420"/>
    </source>
</evidence>
<dbReference type="PIRSF" id="PIRSF006324">
    <property type="entry name" value="LeuE"/>
    <property type="match status" value="1"/>
</dbReference>
<comment type="subcellular location">
    <subcellularLocation>
        <location evidence="1">Cell membrane</location>
        <topology evidence="1">Multi-pass membrane protein</topology>
    </subcellularLocation>
</comment>